<reference evidence="1" key="1">
    <citation type="submission" date="2013-01" db="EMBL/GenBank/DDBJ databases">
        <title>The Genome Sequence of Clostridium clostridioforme 90A6.</title>
        <authorList>
            <consortium name="The Broad Institute Genome Sequencing Platform"/>
            <person name="Earl A."/>
            <person name="Ward D."/>
            <person name="Feldgarden M."/>
            <person name="Gevers D."/>
            <person name="Courvalin P."/>
            <person name="Lambert T."/>
            <person name="Walker B."/>
            <person name="Young S.K."/>
            <person name="Zeng Q."/>
            <person name="Gargeya S."/>
            <person name="Fitzgerald M."/>
            <person name="Haas B."/>
            <person name="Abouelleil A."/>
            <person name="Alvarado L."/>
            <person name="Arachchi H.M."/>
            <person name="Berlin A.M."/>
            <person name="Chapman S.B."/>
            <person name="Dewar J."/>
            <person name="Goldberg J."/>
            <person name="Griggs A."/>
            <person name="Gujja S."/>
            <person name="Hansen M."/>
            <person name="Howarth C."/>
            <person name="Imamovic A."/>
            <person name="Larimer J."/>
            <person name="McCowan C."/>
            <person name="Murphy C."/>
            <person name="Neiman D."/>
            <person name="Pearson M."/>
            <person name="Priest M."/>
            <person name="Roberts A."/>
            <person name="Saif S."/>
            <person name="Shea T."/>
            <person name="Sisk P."/>
            <person name="Sykes S."/>
            <person name="Wortman J."/>
            <person name="Nusbaum C."/>
            <person name="Birren B."/>
        </authorList>
    </citation>
    <scope>NUCLEOTIDE SEQUENCE [LARGE SCALE GENOMIC DNA]</scope>
    <source>
        <strain evidence="1">90A6</strain>
    </source>
</reference>
<evidence type="ECO:0000313" key="2">
    <source>
        <dbReference type="Proteomes" id="UP000013180"/>
    </source>
</evidence>
<keyword evidence="2" id="KW-1185">Reference proteome</keyword>
<evidence type="ECO:0000313" key="1">
    <source>
        <dbReference type="EMBL" id="ENZ65109.1"/>
    </source>
</evidence>
<dbReference type="PATRIC" id="fig|999406.3.peg.2500"/>
<gene>
    <name evidence="1" type="ORF">HMPREF1083_02300</name>
</gene>
<dbReference type="EMBL" id="AGYL01000016">
    <property type="protein sequence ID" value="ENZ65109.1"/>
    <property type="molecule type" value="Genomic_DNA"/>
</dbReference>
<dbReference type="AlphaFoldDB" id="R0D5M4"/>
<dbReference type="RefSeq" id="WP_002586363.1">
    <property type="nucleotide sequence ID" value="NZ_KB851034.1"/>
</dbReference>
<dbReference type="HOGENOM" id="CLU_175295_0_0_9"/>
<dbReference type="Proteomes" id="UP000013180">
    <property type="component" value="Unassembled WGS sequence"/>
</dbReference>
<name>R0D5M4_9FIRM</name>
<accession>R0D5M4</accession>
<sequence length="96" mass="11209">MTTIKGFANYGVLAHEKQIIFTVSGKHPHATVSEEIEITLPDKWEVSRNEFEELLIDTPEGKTYMADEIISSWEDEPVLSWYDEENHRITLEWKTI</sequence>
<protein>
    <submittedName>
        <fullName evidence="1">Uncharacterized protein</fullName>
    </submittedName>
</protein>
<organism evidence="1 2">
    <name type="scientific">[Clostridium] clostridioforme 90A6</name>
    <dbReference type="NCBI Taxonomy" id="999406"/>
    <lineage>
        <taxon>Bacteria</taxon>
        <taxon>Bacillati</taxon>
        <taxon>Bacillota</taxon>
        <taxon>Clostridia</taxon>
        <taxon>Lachnospirales</taxon>
        <taxon>Lachnospiraceae</taxon>
        <taxon>Enterocloster</taxon>
    </lineage>
</organism>
<proteinExistence type="predicted"/>
<comment type="caution">
    <text evidence="1">The sequence shown here is derived from an EMBL/GenBank/DDBJ whole genome shotgun (WGS) entry which is preliminary data.</text>
</comment>